<dbReference type="Proteomes" id="UP000683507">
    <property type="component" value="Chromosome"/>
</dbReference>
<sequence length="176" mass="19828">MIKCIKITIIIGVLTGMAFLSSCLKPISYPDEPELQSVTYTKLGDSLMLSMEFTDGDGDVGLNEGDTASPYEPGSFFHYNLYVEYFEMMDGEWVKGRLDPSGNNFPTADTINFQYRIKNLTPIGQNKTLKGTINITIEAPYYNPISNHNDSIKYRVSLIDRSLNISNLMETELITR</sequence>
<proteinExistence type="predicted"/>
<evidence type="ECO:0000313" key="2">
    <source>
        <dbReference type="Proteomes" id="UP000683507"/>
    </source>
</evidence>
<organism evidence="1 2">
    <name type="scientific">Parvicella tangerina</name>
    <dbReference type="NCBI Taxonomy" id="2829795"/>
    <lineage>
        <taxon>Bacteria</taxon>
        <taxon>Pseudomonadati</taxon>
        <taxon>Bacteroidota</taxon>
        <taxon>Flavobacteriia</taxon>
        <taxon>Flavobacteriales</taxon>
        <taxon>Parvicellaceae</taxon>
        <taxon>Parvicella</taxon>
    </lineage>
</organism>
<dbReference type="RefSeq" id="WP_258543574.1">
    <property type="nucleotide sequence ID" value="NZ_OU015584.1"/>
</dbReference>
<name>A0A916NDP4_9FLAO</name>
<evidence type="ECO:0000313" key="1">
    <source>
        <dbReference type="EMBL" id="CAG5087145.1"/>
    </source>
</evidence>
<gene>
    <name evidence="1" type="ORF">CRYO30217_03399</name>
</gene>
<accession>A0A916NDP4</accession>
<keyword evidence="2" id="KW-1185">Reference proteome</keyword>
<protein>
    <submittedName>
        <fullName evidence="1">Uncharacterized protein</fullName>
    </submittedName>
</protein>
<reference evidence="1" key="1">
    <citation type="submission" date="2021-04" db="EMBL/GenBank/DDBJ databases">
        <authorList>
            <person name="Rodrigo-Torres L."/>
            <person name="Arahal R. D."/>
            <person name="Lucena T."/>
        </authorList>
    </citation>
    <scope>NUCLEOTIDE SEQUENCE</scope>
    <source>
        <strain evidence="1">AS29M-1</strain>
    </source>
</reference>
<dbReference type="KEGG" id="ptan:CRYO30217_03399"/>
<dbReference type="EMBL" id="OU015584">
    <property type="protein sequence ID" value="CAG5087145.1"/>
    <property type="molecule type" value="Genomic_DNA"/>
</dbReference>
<dbReference type="AlphaFoldDB" id="A0A916NDP4"/>
<dbReference type="PROSITE" id="PS51257">
    <property type="entry name" value="PROKAR_LIPOPROTEIN"/>
    <property type="match status" value="1"/>
</dbReference>